<dbReference type="InterPro" id="IPR011051">
    <property type="entry name" value="RmlC_Cupin_sf"/>
</dbReference>
<accession>A0A316FK77</accession>
<evidence type="ECO:0000313" key="3">
    <source>
        <dbReference type="EMBL" id="PWK49308.1"/>
    </source>
</evidence>
<dbReference type="Pfam" id="PF12973">
    <property type="entry name" value="Cupin_7"/>
    <property type="match status" value="1"/>
</dbReference>
<comment type="caution">
    <text evidence="3">The sequence shown here is derived from an EMBL/GenBank/DDBJ whole genome shotgun (WGS) entry which is preliminary data.</text>
</comment>
<dbReference type="OrthoDB" id="2988517at2"/>
<dbReference type="NCBIfam" id="TIGR02451">
    <property type="entry name" value="anti_sig_ChrR"/>
    <property type="match status" value="1"/>
</dbReference>
<dbReference type="InterPro" id="IPR012807">
    <property type="entry name" value="Anti-sigma_ChrR"/>
</dbReference>
<dbReference type="CDD" id="cd20301">
    <property type="entry name" value="cupin_ChrR"/>
    <property type="match status" value="1"/>
</dbReference>
<evidence type="ECO:0000259" key="2">
    <source>
        <dbReference type="Pfam" id="PF12973"/>
    </source>
</evidence>
<feature type="region of interest" description="Disordered" evidence="1">
    <location>
        <begin position="77"/>
        <end position="103"/>
    </location>
</feature>
<evidence type="ECO:0000256" key="1">
    <source>
        <dbReference type="SAM" id="MobiDB-lite"/>
    </source>
</evidence>
<dbReference type="RefSeq" id="WP_109764098.1">
    <property type="nucleotide sequence ID" value="NZ_QGGU01000008.1"/>
</dbReference>
<dbReference type="SUPFAM" id="SSF51182">
    <property type="entry name" value="RmlC-like cupins"/>
    <property type="match status" value="1"/>
</dbReference>
<feature type="domain" description="ChrR-like cupin" evidence="2">
    <location>
        <begin position="151"/>
        <end position="213"/>
    </location>
</feature>
<sequence>MSCQYHPGAETLLKYASGAIGGLHNVMLKLHCDVCPSCANHVAELEGIGGQYLNKLEGLPLAENAFEQLMSRIESEPQLSTSAGTAAEINNSNDPTKRTSDTDAPVANDYLHILEQILLKGTSKGLNWHWRTKRFAEIPLPTNDDSFDGKLIYFKKGMKVPQHTHRDKEYTLVLSGAFSDDKGTYRRGDYVSNSRLDEHAPIAESDCICFAVTTEPLKFTGTFGPVLNWFFN</sequence>
<dbReference type="InterPro" id="IPR014710">
    <property type="entry name" value="RmlC-like_jellyroll"/>
</dbReference>
<name>A0A316FK77_9GAMM</name>
<dbReference type="EMBL" id="QGGU01000008">
    <property type="protein sequence ID" value="PWK49308.1"/>
    <property type="molecule type" value="Genomic_DNA"/>
</dbReference>
<dbReference type="Gene3D" id="2.60.120.10">
    <property type="entry name" value="Jelly Rolls"/>
    <property type="match status" value="1"/>
</dbReference>
<protein>
    <submittedName>
        <fullName evidence="3">ChrR-like anti-ECFsigma factor</fullName>
    </submittedName>
</protein>
<dbReference type="Gene3D" id="1.10.10.1320">
    <property type="entry name" value="Anti-sigma factor, zinc-finger domain"/>
    <property type="match status" value="1"/>
</dbReference>
<feature type="compositionally biased region" description="Polar residues" evidence="1">
    <location>
        <begin position="77"/>
        <end position="94"/>
    </location>
</feature>
<dbReference type="InterPro" id="IPR025979">
    <property type="entry name" value="ChrR-like_cupin_dom"/>
</dbReference>
<dbReference type="Proteomes" id="UP000245790">
    <property type="component" value="Unassembled WGS sequence"/>
</dbReference>
<proteinExistence type="predicted"/>
<dbReference type="AlphaFoldDB" id="A0A316FK77"/>
<reference evidence="3 4" key="1">
    <citation type="submission" date="2018-05" db="EMBL/GenBank/DDBJ databases">
        <title>Genomic Encyclopedia of Type Strains, Phase IV (KMG-IV): sequencing the most valuable type-strain genomes for metagenomic binning, comparative biology and taxonomic classification.</title>
        <authorList>
            <person name="Goeker M."/>
        </authorList>
    </citation>
    <scope>NUCLEOTIDE SEQUENCE [LARGE SCALE GENOMIC DNA]</scope>
    <source>
        <strain evidence="3 4">DSM 25350</strain>
    </source>
</reference>
<evidence type="ECO:0000313" key="4">
    <source>
        <dbReference type="Proteomes" id="UP000245790"/>
    </source>
</evidence>
<organism evidence="3 4">
    <name type="scientific">Pleionea mediterranea</name>
    <dbReference type="NCBI Taxonomy" id="523701"/>
    <lineage>
        <taxon>Bacteria</taxon>
        <taxon>Pseudomonadati</taxon>
        <taxon>Pseudomonadota</taxon>
        <taxon>Gammaproteobacteria</taxon>
        <taxon>Oceanospirillales</taxon>
        <taxon>Pleioneaceae</taxon>
        <taxon>Pleionea</taxon>
    </lineage>
</organism>
<dbReference type="InterPro" id="IPR041916">
    <property type="entry name" value="Anti_sigma_zinc_sf"/>
</dbReference>
<gene>
    <name evidence="3" type="ORF">C8D97_108218</name>
</gene>
<keyword evidence="4" id="KW-1185">Reference proteome</keyword>